<protein>
    <submittedName>
        <fullName evidence="2">Uncharacterized protein</fullName>
    </submittedName>
</protein>
<proteinExistence type="predicted"/>
<name>A0A2M6W634_9BACT</name>
<organism evidence="2 3">
    <name type="scientific">Candidatus Magasanikbacteria bacterium CG10_big_fil_rev_8_21_14_0_10_36_32</name>
    <dbReference type="NCBI Taxonomy" id="1974646"/>
    <lineage>
        <taxon>Bacteria</taxon>
        <taxon>Candidatus Magasanikiibacteriota</taxon>
    </lineage>
</organism>
<reference evidence="3" key="1">
    <citation type="submission" date="2017-09" db="EMBL/GenBank/DDBJ databases">
        <title>Depth-based differentiation of microbial function through sediment-hosted aquifers and enrichment of novel symbionts in the deep terrestrial subsurface.</title>
        <authorList>
            <person name="Probst A.J."/>
            <person name="Ladd B."/>
            <person name="Jarett J.K."/>
            <person name="Geller-Mcgrath D.E."/>
            <person name="Sieber C.M.K."/>
            <person name="Emerson J.B."/>
            <person name="Anantharaman K."/>
            <person name="Thomas B.C."/>
            <person name="Malmstrom R."/>
            <person name="Stieglmeier M."/>
            <person name="Klingl A."/>
            <person name="Woyke T."/>
            <person name="Ryan C.M."/>
            <person name="Banfield J.F."/>
        </authorList>
    </citation>
    <scope>NUCLEOTIDE SEQUENCE [LARGE SCALE GENOMIC DNA]</scope>
</reference>
<feature type="coiled-coil region" evidence="1">
    <location>
        <begin position="50"/>
        <end position="77"/>
    </location>
</feature>
<dbReference type="Proteomes" id="UP000231426">
    <property type="component" value="Unassembled WGS sequence"/>
</dbReference>
<keyword evidence="1" id="KW-0175">Coiled coil</keyword>
<gene>
    <name evidence="2" type="ORF">COU29_03170</name>
</gene>
<evidence type="ECO:0000313" key="3">
    <source>
        <dbReference type="Proteomes" id="UP000231426"/>
    </source>
</evidence>
<dbReference type="EMBL" id="PFBV01000004">
    <property type="protein sequence ID" value="PIT88242.1"/>
    <property type="molecule type" value="Genomic_DNA"/>
</dbReference>
<comment type="caution">
    <text evidence="2">The sequence shown here is derived from an EMBL/GenBank/DDBJ whole genome shotgun (WGS) entry which is preliminary data.</text>
</comment>
<sequence>MAIVNLNDVVEILKNLNSQNSCNLGANLKFLIDFLKKTIASGQGIDPAARNRIREEINRLKEEVKVESRKLADLSKKYSVFQKELQTIAHQCDWLSLDRFIVNQISILSTLGVKCSSSILADMSYTERLNYSVELLHKLAACLSERMKNLTISPD</sequence>
<evidence type="ECO:0000256" key="1">
    <source>
        <dbReference type="SAM" id="Coils"/>
    </source>
</evidence>
<accession>A0A2M6W634</accession>
<dbReference type="AlphaFoldDB" id="A0A2M6W634"/>
<evidence type="ECO:0000313" key="2">
    <source>
        <dbReference type="EMBL" id="PIT88242.1"/>
    </source>
</evidence>